<dbReference type="PROSITE" id="PS50042">
    <property type="entry name" value="CNMP_BINDING_3"/>
    <property type="match status" value="1"/>
</dbReference>
<dbReference type="EMBL" id="LR130778">
    <property type="protein sequence ID" value="VDN47098.1"/>
    <property type="molecule type" value="Genomic_DNA"/>
</dbReference>
<proteinExistence type="predicted"/>
<evidence type="ECO:0000313" key="3">
    <source>
        <dbReference type="Proteomes" id="UP000279029"/>
    </source>
</evidence>
<dbReference type="KEGG" id="cbar:PATL70BA_1219"/>
<sequence>MKEERISSAILDKLVNVIKSYSELDVKVLREMVDHIPVQLFRKGTVLIEQGDVPKQCFFILEGCARKFSVDLEGKEVTSDFFTENQSITIFTEGENIESPYSVVCLEDSIMIVGELDEQDSELKKYPEFENIVLKLMQAGMGELQDTFASFIRMTPEERVKHMMGKRPELFTRVPGYQLASYLGLTPESLSRIKRRLGQGHLKVVD</sequence>
<dbReference type="CDD" id="cd00038">
    <property type="entry name" value="CAP_ED"/>
    <property type="match status" value="1"/>
</dbReference>
<evidence type="ECO:0000313" key="2">
    <source>
        <dbReference type="EMBL" id="VDN47098.1"/>
    </source>
</evidence>
<dbReference type="Pfam" id="PF00027">
    <property type="entry name" value="cNMP_binding"/>
    <property type="match status" value="1"/>
</dbReference>
<dbReference type="Gene3D" id="2.60.120.10">
    <property type="entry name" value="Jelly Rolls"/>
    <property type="match status" value="1"/>
</dbReference>
<dbReference type="Proteomes" id="UP000279029">
    <property type="component" value="Chromosome"/>
</dbReference>
<accession>A0A3P7PDV8</accession>
<dbReference type="AlphaFoldDB" id="A0A3P7PDV8"/>
<name>A0A3P7PDV8_9FIRM</name>
<keyword evidence="3" id="KW-1185">Reference proteome</keyword>
<reference evidence="2 3" key="1">
    <citation type="submission" date="2018-09" db="EMBL/GenBank/DDBJ databases">
        <authorList>
            <person name="Postec A."/>
        </authorList>
    </citation>
    <scope>NUCLEOTIDE SEQUENCE [LARGE SCALE GENOMIC DNA]</scope>
    <source>
        <strain evidence="2">70B-A</strain>
    </source>
</reference>
<organism evidence="2 3">
    <name type="scientific">Petrocella atlantisensis</name>
    <dbReference type="NCBI Taxonomy" id="2173034"/>
    <lineage>
        <taxon>Bacteria</taxon>
        <taxon>Bacillati</taxon>
        <taxon>Bacillota</taxon>
        <taxon>Clostridia</taxon>
        <taxon>Lachnospirales</taxon>
        <taxon>Vallitaleaceae</taxon>
        <taxon>Petrocella</taxon>
    </lineage>
</organism>
<dbReference type="InterPro" id="IPR000595">
    <property type="entry name" value="cNMP-bd_dom"/>
</dbReference>
<dbReference type="InterPro" id="IPR018490">
    <property type="entry name" value="cNMP-bd_dom_sf"/>
</dbReference>
<dbReference type="SUPFAM" id="SSF51206">
    <property type="entry name" value="cAMP-binding domain-like"/>
    <property type="match status" value="1"/>
</dbReference>
<gene>
    <name evidence="2" type="ORF">PATL70BA_1219</name>
</gene>
<dbReference type="InterPro" id="IPR014710">
    <property type="entry name" value="RmlC-like_jellyroll"/>
</dbReference>
<feature type="domain" description="Cyclic nucleotide-binding" evidence="1">
    <location>
        <begin position="20"/>
        <end position="84"/>
    </location>
</feature>
<dbReference type="RefSeq" id="WP_197715793.1">
    <property type="nucleotide sequence ID" value="NZ_LR130778.1"/>
</dbReference>
<evidence type="ECO:0000259" key="1">
    <source>
        <dbReference type="PROSITE" id="PS50042"/>
    </source>
</evidence>
<protein>
    <submittedName>
        <fullName evidence="2">Cyclic nucleotide-binding protein</fullName>
    </submittedName>
</protein>